<feature type="chain" id="PRO_5046977311" evidence="2">
    <location>
        <begin position="25"/>
        <end position="424"/>
    </location>
</feature>
<dbReference type="RefSeq" id="WP_219871049.1">
    <property type="nucleotide sequence ID" value="NZ_JAHZIJ010000001.1"/>
</dbReference>
<dbReference type="Proteomes" id="UP000812277">
    <property type="component" value="Unassembled WGS sequence"/>
</dbReference>
<evidence type="ECO:0000256" key="2">
    <source>
        <dbReference type="SAM" id="SignalP"/>
    </source>
</evidence>
<dbReference type="SUPFAM" id="SSF55383">
    <property type="entry name" value="Copper amine oxidase, domain N"/>
    <property type="match status" value="1"/>
</dbReference>
<comment type="caution">
    <text evidence="4">The sequence shown here is derived from an EMBL/GenBank/DDBJ whole genome shotgun (WGS) entry which is preliminary data.</text>
</comment>
<protein>
    <submittedName>
        <fullName evidence="4">Copper amine oxidase N-terminal domain-containing protein</fullName>
    </submittedName>
</protein>
<feature type="compositionally biased region" description="Polar residues" evidence="1">
    <location>
        <begin position="221"/>
        <end position="237"/>
    </location>
</feature>
<proteinExistence type="predicted"/>
<name>A0ABS7D235_9BACL</name>
<dbReference type="EMBL" id="JAHZIJ010000001">
    <property type="protein sequence ID" value="MBW7473861.1"/>
    <property type="molecule type" value="Genomic_DNA"/>
</dbReference>
<dbReference type="InterPro" id="IPR012854">
    <property type="entry name" value="Cu_amine_oxidase-like_N"/>
</dbReference>
<evidence type="ECO:0000313" key="5">
    <source>
        <dbReference type="Proteomes" id="UP000812277"/>
    </source>
</evidence>
<dbReference type="Pfam" id="PF07833">
    <property type="entry name" value="Cu_amine_oxidN1"/>
    <property type="match status" value="1"/>
</dbReference>
<reference evidence="4 5" key="1">
    <citation type="submission" date="2021-07" db="EMBL/GenBank/DDBJ databases">
        <title>Paenibacillus radiodurans sp. nov., isolated from the southeastern edge of Tengger Desert.</title>
        <authorList>
            <person name="Zhang G."/>
        </authorList>
    </citation>
    <scope>NUCLEOTIDE SEQUENCE [LARGE SCALE GENOMIC DNA]</scope>
    <source>
        <strain evidence="4 5">DT7-4</strain>
    </source>
</reference>
<accession>A0ABS7D235</accession>
<feature type="signal peptide" evidence="2">
    <location>
        <begin position="1"/>
        <end position="24"/>
    </location>
</feature>
<organism evidence="4 5">
    <name type="scientific">Paenibacillus oenotherae</name>
    <dbReference type="NCBI Taxonomy" id="1435645"/>
    <lineage>
        <taxon>Bacteria</taxon>
        <taxon>Bacillati</taxon>
        <taxon>Bacillota</taxon>
        <taxon>Bacilli</taxon>
        <taxon>Bacillales</taxon>
        <taxon>Paenibacillaceae</taxon>
        <taxon>Paenibacillus</taxon>
    </lineage>
</organism>
<gene>
    <name evidence="4" type="ORF">K0T92_03780</name>
</gene>
<sequence length="424" mass="46929">MKQKLKLGIAFLCGAIFFSGISYAATGDILAKVTDYRLFVRNQEVKADPLKPLYNINGKVYAPVDFLSSSLGYTFTAQNKVIHLQISKLKLTGWTDPSYKILNYTLNLNGAVIKDFGMINMNKTILIESSVIQRLVATGRISYDLAAKETSLESKHLKLSFAIGSKELVVNSMRHVLEMAPVEIGSFHYIPIEAFTRILNMSYQFDEKTGTVTIYSDPKIQQENTNAVTDHSSGTSPTGSMNQNSGGSNTTGTATTTNPSSNINTNSGTTSPSTSTSSNKQALIDAEKKRHNDAIAELNKEYSKQDDYVTARIRTIKAATPLAGRYSLAEYDEKLAENSNKKLEIQHKLNVLMLDDSFSARSKKQKLNDELLVLQGEYNQLNEEKSACVQINALNEHHLDMKKAIGELIIQENNLHITNLNAIN</sequence>
<evidence type="ECO:0000259" key="3">
    <source>
        <dbReference type="Pfam" id="PF07833"/>
    </source>
</evidence>
<dbReference type="InterPro" id="IPR036582">
    <property type="entry name" value="Mao_N_sf"/>
</dbReference>
<evidence type="ECO:0000313" key="4">
    <source>
        <dbReference type="EMBL" id="MBW7473861.1"/>
    </source>
</evidence>
<feature type="region of interest" description="Disordered" evidence="1">
    <location>
        <begin position="221"/>
        <end position="282"/>
    </location>
</feature>
<evidence type="ECO:0000256" key="1">
    <source>
        <dbReference type="SAM" id="MobiDB-lite"/>
    </source>
</evidence>
<keyword evidence="2" id="KW-0732">Signal</keyword>
<feature type="domain" description="Copper amine oxidase-like N-terminal" evidence="3">
    <location>
        <begin position="139"/>
        <end position="214"/>
    </location>
</feature>
<keyword evidence="5" id="KW-1185">Reference proteome</keyword>
<feature type="compositionally biased region" description="Low complexity" evidence="1">
    <location>
        <begin position="238"/>
        <end position="279"/>
    </location>
</feature>